<gene>
    <name evidence="2" type="ORF">ADEAN_000711400</name>
</gene>
<protein>
    <submittedName>
        <fullName evidence="2">Adenosine/AMP deaminase, putative</fullName>
    </submittedName>
</protein>
<keyword evidence="3" id="KW-1185">Reference proteome</keyword>
<dbReference type="GO" id="GO:0046033">
    <property type="term" value="P:AMP metabolic process"/>
    <property type="evidence" value="ECO:0007669"/>
    <property type="project" value="TreeGrafter"/>
</dbReference>
<comment type="similarity">
    <text evidence="1">Belongs to the metallo-dependent hydrolases superfamily. Adenosine and AMP deaminases family.</text>
</comment>
<dbReference type="PANTHER" id="PTHR11359">
    <property type="entry name" value="AMP DEAMINASE"/>
    <property type="match status" value="1"/>
</dbReference>
<sequence>MQHPTNKWMIQVPRLFGLYRRSGKLRNFQEMLSNIFAPLWEASIHPERHPFLHIFLANISAMDSVDNESDREGDQSVFVSPELWTAPHNPPFFYYMYYMWANLVTLNRYRSRRGLSTLKFRPHAGESGDPDHMAEVFLLADGIGHGINLMYRPVLQYLYYLAQIPLALVPLSNNSLFCKYEHNPLPLFFRRGLQVAIATDGALMFHRTEQPLVEEYSTAQNFWSLSNTDISELALNSILMSGFSDQQKRQWLGPLYSLRSIVGNDVRRSKVAHTRVTFRYEVYIEEIAYLQNRSAAEILNPAMLNPLRENILTLDLVGLTREEALSRNMRQKKMVERETNLSVVPREVNQNELTLSRGKL</sequence>
<organism evidence="2 3">
    <name type="scientific">Angomonas deanei</name>
    <dbReference type="NCBI Taxonomy" id="59799"/>
    <lineage>
        <taxon>Eukaryota</taxon>
        <taxon>Discoba</taxon>
        <taxon>Euglenozoa</taxon>
        <taxon>Kinetoplastea</taxon>
        <taxon>Metakinetoplastina</taxon>
        <taxon>Trypanosomatida</taxon>
        <taxon>Trypanosomatidae</taxon>
        <taxon>Strigomonadinae</taxon>
        <taxon>Angomonas</taxon>
    </lineage>
</organism>
<dbReference type="OrthoDB" id="278456at2759"/>
<accession>A0A7G2CJP8</accession>
<name>A0A7G2CJP8_9TRYP</name>
<dbReference type="VEuPathDB" id="TriTrypDB:ADEAN_000711400"/>
<evidence type="ECO:0000313" key="2">
    <source>
        <dbReference type="EMBL" id="CAD2219605.1"/>
    </source>
</evidence>
<dbReference type="Proteomes" id="UP000515908">
    <property type="component" value="Chromosome 14"/>
</dbReference>
<dbReference type="Gene3D" id="3.20.20.140">
    <property type="entry name" value="Metal-dependent hydrolases"/>
    <property type="match status" value="1"/>
</dbReference>
<dbReference type="AlphaFoldDB" id="A0A7G2CJP8"/>
<dbReference type="PANTHER" id="PTHR11359:SF0">
    <property type="entry name" value="AMP DEAMINASE"/>
    <property type="match status" value="1"/>
</dbReference>
<dbReference type="InterPro" id="IPR032466">
    <property type="entry name" value="Metal_Hydrolase"/>
</dbReference>
<dbReference type="GO" id="GO:0003876">
    <property type="term" value="F:AMP deaminase activity"/>
    <property type="evidence" value="ECO:0007669"/>
    <property type="project" value="InterPro"/>
</dbReference>
<dbReference type="Pfam" id="PF19326">
    <property type="entry name" value="AMP_deaminase"/>
    <property type="match status" value="1"/>
</dbReference>
<reference evidence="2 3" key="1">
    <citation type="submission" date="2020-08" db="EMBL/GenBank/DDBJ databases">
        <authorList>
            <person name="Newling K."/>
            <person name="Davey J."/>
            <person name="Forrester S."/>
        </authorList>
    </citation>
    <scope>NUCLEOTIDE SEQUENCE [LARGE SCALE GENOMIC DNA]</scope>
    <source>
        <strain evidence="3">Crithidia deanei Carvalho (ATCC PRA-265)</strain>
    </source>
</reference>
<dbReference type="EMBL" id="LR877158">
    <property type="protein sequence ID" value="CAD2219605.1"/>
    <property type="molecule type" value="Genomic_DNA"/>
</dbReference>
<evidence type="ECO:0000313" key="3">
    <source>
        <dbReference type="Proteomes" id="UP000515908"/>
    </source>
</evidence>
<dbReference type="InterPro" id="IPR006329">
    <property type="entry name" value="AMPD"/>
</dbReference>
<proteinExistence type="inferred from homology"/>
<evidence type="ECO:0000256" key="1">
    <source>
        <dbReference type="ARBA" id="ARBA00006676"/>
    </source>
</evidence>
<dbReference type="GO" id="GO:0005829">
    <property type="term" value="C:cytosol"/>
    <property type="evidence" value="ECO:0007669"/>
    <property type="project" value="TreeGrafter"/>
</dbReference>
<dbReference type="SUPFAM" id="SSF51556">
    <property type="entry name" value="Metallo-dependent hydrolases"/>
    <property type="match status" value="1"/>
</dbReference>
<dbReference type="GO" id="GO:0032264">
    <property type="term" value="P:IMP salvage"/>
    <property type="evidence" value="ECO:0007669"/>
    <property type="project" value="InterPro"/>
</dbReference>